<protein>
    <submittedName>
        <fullName evidence="5">Rabconnectin-3b isoform a</fullName>
    </submittedName>
</protein>
<reference evidence="5" key="1">
    <citation type="submission" date="2022-10" db="EMBL/GenBank/DDBJ databases">
        <title>Novel sulphate-reducing endosymbionts in the free-living metamonad Anaeramoeba.</title>
        <authorList>
            <person name="Jerlstrom-Hultqvist J."/>
            <person name="Cepicka I."/>
            <person name="Gallot-Lavallee L."/>
            <person name="Salas-Leiva D."/>
            <person name="Curtis B.A."/>
            <person name="Zahonova K."/>
            <person name="Pipaliya S."/>
            <person name="Dacks J."/>
            <person name="Roger A.J."/>
        </authorList>
    </citation>
    <scope>NUCLEOTIDE SEQUENCE</scope>
    <source>
        <strain evidence="5">BMAN</strain>
    </source>
</reference>
<dbReference type="SUPFAM" id="SSF50969">
    <property type="entry name" value="YVTN repeat-like/Quinoprotein amine dehydrogenase"/>
    <property type="match status" value="1"/>
</dbReference>
<sequence length="1186" mass="138931">METKSLNLVLWKPIKVIDHSITKILLSNNFEQILTGSKNGNVIVWKVYKNQIIPQMFLLNHHLEITSIIESIYFSEHVFIIVSIDGSLSIWKSQDGSCIKSLNNFLSSSPTNIQKIPNHTFLFIAIGKSNKIEIIDLEKFQVIQILSKHTSWISNIYISSHLFKDKSNLILSLGNDGDLFFWKIFIDQNSTQNPRRIETTLIRKISFNFENIISFTFSQNEDLMIIFSNQLINIYDCLGIQKFCQIPAFRNTSWKYVHFLDQFHLFAGDSFGRGYIFKITRINSENIISLLQAFSLYSENNNQNDNQNDDNQVSLQDIDIFRPNLIAILESEKNQKDQIHHFHIQRFAFNWKKSVIISGNNLAQIFLWDFSLKCKDSDQKLIKYFPSIENHFNTQWEMNKLQKSNIAKNQGNKKSHQSFITCQLIYDDQYRKQLFSINGYSNGEIKLKKIPKIKKNQHIQFLNGHSQRIVSLFIIENEDYLISTSQDYVICVWELFTGQKISTFFHHESIVRHIIYPQNKSEKQPDDLVIFIDDHNVVSLCDFLEGKILYIFNQNQCKITKIFWTNPDLCLAIQTENLQIYVWDLKTGFLERIITDQEQIYFYNNSRFDDIIASTYIFDQKQNQFILQENQTETKNYLSIYSFFLGRKITASVIVINTQILITKIIDHLKKNKKLSRKLQIIYSLFTKTKNHNIQNLLKKNLQFPNFTQKEFHFGLINETKALTLFFPFPYKETEQKTLLQNSPSAQWESYNLECQILLSQVFFGMELSKLEVDKYQVFGTELSLYCINSIIQQIPKEKLLILFENLCFFWTHSDPEIQKTCRSIIGLLQDHINKEQVLQLAAKWKDNLEHSYQQSKIIENTVLSGILCYYFPASIGQYFFNEIVVNLIGIIEEKAEQSLVSIELLSFLFSFKQNQLQNLDRFISTLFQFMFEGNNEENFTVSKSAIFSTAFLNPGLVLLSIEKEVHKKCLNSSQLETNISIVFELMEQNPVAFLEHISTFAQIIIQVFSQNQTTQIKEWEKIENLFKSLRKIYPMIDYHGSTHKIAIGTSNGKLISFFLDDLAFQPLSSIHHSQINCVCFSQDANFLASFSLQDLLLCIWQLPYLSESSQTEKILFKFGKLIDKYKISSINQNFRSEEKLRNIHLFWKSSFIISLIIANIQFEIILKQGKQKMKIIKCRNFVQKL</sequence>
<keyword evidence="4" id="KW-1133">Transmembrane helix</keyword>
<dbReference type="PANTHER" id="PTHR44099:SF4">
    <property type="entry name" value="RABCONNECTIN-3B, ISOFORM A"/>
    <property type="match status" value="1"/>
</dbReference>
<keyword evidence="1 3" id="KW-0853">WD repeat</keyword>
<evidence type="ECO:0000256" key="3">
    <source>
        <dbReference type="PROSITE-ProRule" id="PRU00221"/>
    </source>
</evidence>
<dbReference type="EMBL" id="JAPDFW010000094">
    <property type="protein sequence ID" value="KAJ5070507.1"/>
    <property type="molecule type" value="Genomic_DNA"/>
</dbReference>
<feature type="transmembrane region" description="Helical" evidence="4">
    <location>
        <begin position="1146"/>
        <end position="1167"/>
    </location>
</feature>
<dbReference type="SUPFAM" id="SSF50978">
    <property type="entry name" value="WD40 repeat-like"/>
    <property type="match status" value="1"/>
</dbReference>
<evidence type="ECO:0000256" key="1">
    <source>
        <dbReference type="ARBA" id="ARBA00022574"/>
    </source>
</evidence>
<dbReference type="OrthoDB" id="338622at2759"/>
<feature type="repeat" description="WD" evidence="3">
    <location>
        <begin position="462"/>
        <end position="503"/>
    </location>
</feature>
<organism evidence="5 6">
    <name type="scientific">Anaeramoeba ignava</name>
    <name type="common">Anaerobic marine amoeba</name>
    <dbReference type="NCBI Taxonomy" id="1746090"/>
    <lineage>
        <taxon>Eukaryota</taxon>
        <taxon>Metamonada</taxon>
        <taxon>Anaeramoebidae</taxon>
        <taxon>Anaeramoeba</taxon>
    </lineage>
</organism>
<dbReference type="PROSITE" id="PS50082">
    <property type="entry name" value="WD_REPEATS_2"/>
    <property type="match status" value="1"/>
</dbReference>
<dbReference type="GO" id="GO:0005737">
    <property type="term" value="C:cytoplasm"/>
    <property type="evidence" value="ECO:0007669"/>
    <property type="project" value="TreeGrafter"/>
</dbReference>
<evidence type="ECO:0000256" key="4">
    <source>
        <dbReference type="SAM" id="Phobius"/>
    </source>
</evidence>
<dbReference type="Pfam" id="PF00400">
    <property type="entry name" value="WD40"/>
    <property type="match status" value="2"/>
</dbReference>
<comment type="caution">
    <text evidence="5">The sequence shown here is derived from an EMBL/GenBank/DDBJ whole genome shotgun (WGS) entry which is preliminary data.</text>
</comment>
<evidence type="ECO:0000256" key="2">
    <source>
        <dbReference type="ARBA" id="ARBA00022737"/>
    </source>
</evidence>
<evidence type="ECO:0000313" key="6">
    <source>
        <dbReference type="Proteomes" id="UP001149090"/>
    </source>
</evidence>
<proteinExistence type="predicted"/>
<dbReference type="InterPro" id="IPR019775">
    <property type="entry name" value="WD40_repeat_CS"/>
</dbReference>
<dbReference type="InterPro" id="IPR001680">
    <property type="entry name" value="WD40_rpt"/>
</dbReference>
<dbReference type="Gene3D" id="2.130.10.10">
    <property type="entry name" value="YVTN repeat-like/Quinoprotein amine dehydrogenase"/>
    <property type="match status" value="3"/>
</dbReference>
<evidence type="ECO:0000313" key="5">
    <source>
        <dbReference type="EMBL" id="KAJ5070507.1"/>
    </source>
</evidence>
<dbReference type="PROSITE" id="PS50294">
    <property type="entry name" value="WD_REPEATS_REGION"/>
    <property type="match status" value="1"/>
</dbReference>
<dbReference type="AlphaFoldDB" id="A0A9Q0LCT1"/>
<dbReference type="InterPro" id="IPR015943">
    <property type="entry name" value="WD40/YVTN_repeat-like_dom_sf"/>
</dbReference>
<gene>
    <name evidence="5" type="ORF">M0811_10776</name>
</gene>
<name>A0A9Q0LCT1_ANAIG</name>
<dbReference type="PANTHER" id="PTHR44099">
    <property type="entry name" value="RABCONNECTIN-3B, ISOFORM A"/>
    <property type="match status" value="1"/>
</dbReference>
<keyword evidence="4" id="KW-0812">Transmembrane</keyword>
<dbReference type="PROSITE" id="PS00678">
    <property type="entry name" value="WD_REPEATS_1"/>
    <property type="match status" value="1"/>
</dbReference>
<dbReference type="Proteomes" id="UP001149090">
    <property type="component" value="Unassembled WGS sequence"/>
</dbReference>
<accession>A0A9Q0LCT1</accession>
<dbReference type="SUPFAM" id="SSF48371">
    <property type="entry name" value="ARM repeat"/>
    <property type="match status" value="1"/>
</dbReference>
<dbReference type="InterPro" id="IPR036322">
    <property type="entry name" value="WD40_repeat_dom_sf"/>
</dbReference>
<keyword evidence="4" id="KW-0472">Membrane</keyword>
<keyword evidence="6" id="KW-1185">Reference proteome</keyword>
<dbReference type="InterPro" id="IPR011044">
    <property type="entry name" value="Quino_amine_DH_bsu"/>
</dbReference>
<dbReference type="SMART" id="SM00320">
    <property type="entry name" value="WD40"/>
    <property type="match status" value="6"/>
</dbReference>
<dbReference type="InterPro" id="IPR049916">
    <property type="entry name" value="WDR72-like"/>
</dbReference>
<dbReference type="InterPro" id="IPR016024">
    <property type="entry name" value="ARM-type_fold"/>
</dbReference>
<keyword evidence="2" id="KW-0677">Repeat</keyword>